<dbReference type="GO" id="GO:0003830">
    <property type="term" value="F:beta-1,4-mannosylglycoprotein 4-beta-N-acetylglucosaminyltransferase activity"/>
    <property type="evidence" value="ECO:0007669"/>
    <property type="project" value="UniProtKB-EC"/>
</dbReference>
<gene>
    <name evidence="2" type="ORF">QTG54_005371</name>
</gene>
<keyword evidence="2" id="KW-0808">Transferase</keyword>
<protein>
    <submittedName>
        <fullName evidence="2">Beta-1,4-mannosyl-glycoprotein 4-beta-N-acetylglucosaminyltransferase</fullName>
        <ecNumber evidence="2">2.4.1.144</ecNumber>
    </submittedName>
</protein>
<keyword evidence="1" id="KW-1133">Transmembrane helix</keyword>
<dbReference type="GO" id="GO:0006044">
    <property type="term" value="P:N-acetylglucosamine metabolic process"/>
    <property type="evidence" value="ECO:0007669"/>
    <property type="project" value="TreeGrafter"/>
</dbReference>
<dbReference type="Pfam" id="PF04724">
    <property type="entry name" value="Glyco_transf_17"/>
    <property type="match status" value="1"/>
</dbReference>
<dbReference type="Proteomes" id="UP001224775">
    <property type="component" value="Unassembled WGS sequence"/>
</dbReference>
<name>A0AAD9DF14_9STRA</name>
<organism evidence="2 3">
    <name type="scientific">Skeletonema marinoi</name>
    <dbReference type="NCBI Taxonomy" id="267567"/>
    <lineage>
        <taxon>Eukaryota</taxon>
        <taxon>Sar</taxon>
        <taxon>Stramenopiles</taxon>
        <taxon>Ochrophyta</taxon>
        <taxon>Bacillariophyta</taxon>
        <taxon>Coscinodiscophyceae</taxon>
        <taxon>Thalassiosirophycidae</taxon>
        <taxon>Thalassiosirales</taxon>
        <taxon>Skeletonemataceae</taxon>
        <taxon>Skeletonema</taxon>
        <taxon>Skeletonema marinoi-dohrnii complex</taxon>
    </lineage>
</organism>
<dbReference type="GO" id="GO:0016020">
    <property type="term" value="C:membrane"/>
    <property type="evidence" value="ECO:0007669"/>
    <property type="project" value="InterPro"/>
</dbReference>
<feature type="transmembrane region" description="Helical" evidence="1">
    <location>
        <begin position="21"/>
        <end position="39"/>
    </location>
</feature>
<comment type="caution">
    <text evidence="2">The sequence shown here is derived from an EMBL/GenBank/DDBJ whole genome shotgun (WGS) entry which is preliminary data.</text>
</comment>
<dbReference type="PANTHER" id="PTHR12224">
    <property type="entry name" value="BETA-1,4-MANNOSYL-GLYCOPROTEIN BETA-1,4-N-ACETYLGLUCOSAMINYL-TRANSFERASE"/>
    <property type="match status" value="1"/>
</dbReference>
<keyword evidence="2" id="KW-0328">Glycosyltransferase</keyword>
<keyword evidence="3" id="KW-1185">Reference proteome</keyword>
<accession>A0AAD9DF14</accession>
<dbReference type="AlphaFoldDB" id="A0AAD9DF14"/>
<dbReference type="EC" id="2.4.1.144" evidence="2"/>
<sequence length="339" mass="39519">MEHRAKQLKKDGKWFTYFKTFVTLCSVIIIIALTALNFSQPVQLPTGNSKPSLENYATKATAVRKKNELPIVDAIMYHGEPILLVRLELLYDVVDRFYITESTVTHSGNPKPIYSKKHLDDFAPYQDKITWLIYEPSKNIRDAWAREKEQRDFALTQMRSDVEDKRLKTPFVVVNTDGDELVNPKILTDMQPGRPWHSQVVNQAMHLQMDFFYYNANWKRGVWDMGHVLPGEKLLTGEYSLNTFRSGRKKHQPFIPEAGWHLSYFLSIDEIINKIESFAHQEFNKPQIKNRDWITNCIRNGTDIYGRGTGQMTPYNTTNLPLPIRRFHQDVVARQNITQ</sequence>
<evidence type="ECO:0000256" key="1">
    <source>
        <dbReference type="SAM" id="Phobius"/>
    </source>
</evidence>
<dbReference type="EMBL" id="JATAAI010000008">
    <property type="protein sequence ID" value="KAK1743774.1"/>
    <property type="molecule type" value="Genomic_DNA"/>
</dbReference>
<dbReference type="InterPro" id="IPR006813">
    <property type="entry name" value="Glyco_trans_17"/>
</dbReference>
<keyword evidence="1" id="KW-0472">Membrane</keyword>
<reference evidence="2" key="1">
    <citation type="submission" date="2023-06" db="EMBL/GenBank/DDBJ databases">
        <title>Survivors Of The Sea: Transcriptome response of Skeletonema marinoi to long-term dormancy.</title>
        <authorList>
            <person name="Pinder M.I.M."/>
            <person name="Kourtchenko O."/>
            <person name="Robertson E.K."/>
            <person name="Larsson T."/>
            <person name="Maumus F."/>
            <person name="Osuna-Cruz C.M."/>
            <person name="Vancaester E."/>
            <person name="Stenow R."/>
            <person name="Vandepoele K."/>
            <person name="Ploug H."/>
            <person name="Bruchert V."/>
            <person name="Godhe A."/>
            <person name="Topel M."/>
        </authorList>
    </citation>
    <scope>NUCLEOTIDE SEQUENCE</scope>
    <source>
        <strain evidence="2">R05AC</strain>
    </source>
</reference>
<evidence type="ECO:0000313" key="3">
    <source>
        <dbReference type="Proteomes" id="UP001224775"/>
    </source>
</evidence>
<evidence type="ECO:0000313" key="2">
    <source>
        <dbReference type="EMBL" id="KAK1743774.1"/>
    </source>
</evidence>
<keyword evidence="1" id="KW-0812">Transmembrane</keyword>
<dbReference type="PANTHER" id="PTHR12224:SF0">
    <property type="entry name" value="BETA-1,4-MANNOSYL-GLYCOPROTEIN 4-BETA-N-ACETYLGLUCOSAMINYLTRANSFERASE"/>
    <property type="match status" value="1"/>
</dbReference>
<proteinExistence type="predicted"/>